<gene>
    <name evidence="1" type="ordered locus">LILAB_26390</name>
</gene>
<accession>F8CC13</accession>
<evidence type="ECO:0000313" key="2">
    <source>
        <dbReference type="Proteomes" id="UP000000488"/>
    </source>
</evidence>
<dbReference type="STRING" id="483219.LILAB_26390"/>
<dbReference type="AlphaFoldDB" id="F8CC13"/>
<sequence length="325" mass="37187">MPRQIAPLFLLTVALLGGSARGSEPVRKANPEYQKNWQTFGIKGRVQSLKETEDKRRAPGIQPRNLEQLWFGPSGNLTRQVTTREGEYYGDQRYTYDAAGNYEQTEHYKEDGTLKFTTRNTFNANGKVVEYAEFTGAARVTYRRTETYVKDTPEEQVVEWRQTVPATRPGDVMKHVTRFDAQGRKLLHEVSRGSEAPTEKALYQYRPDNTVEVTESSYSQGSGNRLTSTRIIVYDAAKRVLSRKVFSVAYPENNFELSVKYDAAGNITEETLKNAKGLDEARSYRNKYSYDRQGNWVRRVTSSLKGKYRGSVVRRIEYYSATTTP</sequence>
<dbReference type="EMBL" id="CP002830">
    <property type="protein sequence ID" value="AEI67170.1"/>
    <property type="molecule type" value="Genomic_DNA"/>
</dbReference>
<dbReference type="Proteomes" id="UP000000488">
    <property type="component" value="Chromosome"/>
</dbReference>
<dbReference type="eggNOG" id="COG3209">
    <property type="taxonomic scope" value="Bacteria"/>
</dbReference>
<dbReference type="Gene3D" id="2.180.10.10">
    <property type="entry name" value="RHS repeat-associated core"/>
    <property type="match status" value="1"/>
</dbReference>
<dbReference type="KEGG" id="mfu:LILAB_26390"/>
<reference evidence="1 2" key="1">
    <citation type="journal article" date="2011" name="J. Bacteriol.">
        <title>Genome sequence of the halotolerant marine bacterium Myxococcus fulvus HW-1.</title>
        <authorList>
            <person name="Li Z.F."/>
            <person name="Li X."/>
            <person name="Liu H."/>
            <person name="Liu X."/>
            <person name="Han K."/>
            <person name="Wu Z.H."/>
            <person name="Hu W."/>
            <person name="Li F.F."/>
            <person name="Li Y.Z."/>
        </authorList>
    </citation>
    <scope>NUCLEOTIDE SEQUENCE [LARGE SCALE GENOMIC DNA]</scope>
    <source>
        <strain evidence="2">ATCC BAA-855 / HW-1</strain>
    </source>
</reference>
<organism evidence="1 2">
    <name type="scientific">Myxococcus fulvus (strain ATCC BAA-855 / HW-1)</name>
    <dbReference type="NCBI Taxonomy" id="483219"/>
    <lineage>
        <taxon>Bacteria</taxon>
        <taxon>Pseudomonadati</taxon>
        <taxon>Myxococcota</taxon>
        <taxon>Myxococcia</taxon>
        <taxon>Myxococcales</taxon>
        <taxon>Cystobacterineae</taxon>
        <taxon>Myxococcaceae</taxon>
        <taxon>Myxococcus</taxon>
    </lineage>
</organism>
<proteinExistence type="predicted"/>
<dbReference type="HOGENOM" id="CLU_854795_0_0_7"/>
<name>F8CC13_MYXFH</name>
<evidence type="ECO:0000313" key="1">
    <source>
        <dbReference type="EMBL" id="AEI67170.1"/>
    </source>
</evidence>
<protein>
    <recommendedName>
        <fullName evidence="3">YD repeat-containing protein</fullName>
    </recommendedName>
</protein>
<evidence type="ECO:0008006" key="3">
    <source>
        <dbReference type="Google" id="ProtNLM"/>
    </source>
</evidence>